<evidence type="ECO:0000313" key="2">
    <source>
        <dbReference type="Proteomes" id="UP001172083"/>
    </source>
</evidence>
<organism evidence="1 2">
    <name type="scientific">Agaribacillus aureus</name>
    <dbReference type="NCBI Taxonomy" id="3051825"/>
    <lineage>
        <taxon>Bacteria</taxon>
        <taxon>Pseudomonadati</taxon>
        <taxon>Bacteroidota</taxon>
        <taxon>Cytophagia</taxon>
        <taxon>Cytophagales</taxon>
        <taxon>Splendidivirgaceae</taxon>
        <taxon>Agaribacillus</taxon>
    </lineage>
</organism>
<protein>
    <submittedName>
        <fullName evidence="1">Uncharacterized protein</fullName>
    </submittedName>
</protein>
<dbReference type="Proteomes" id="UP001172083">
    <property type="component" value="Unassembled WGS sequence"/>
</dbReference>
<reference evidence="1" key="1">
    <citation type="submission" date="2023-06" db="EMBL/GenBank/DDBJ databases">
        <title>Genomic of Agaribacillus aureum.</title>
        <authorList>
            <person name="Wang G."/>
        </authorList>
    </citation>
    <scope>NUCLEOTIDE SEQUENCE</scope>
    <source>
        <strain evidence="1">BMA12</strain>
    </source>
</reference>
<proteinExistence type="predicted"/>
<comment type="caution">
    <text evidence="1">The sequence shown here is derived from an EMBL/GenBank/DDBJ whole genome shotgun (WGS) entry which is preliminary data.</text>
</comment>
<accession>A0ABT8L0X0</accession>
<sequence length="153" mass="18142">MINSKLAALIFSIIMILAVVWPVRQNWQENPKDDFPLSYYPMFSHQRKSTHSLPYFVGYDVSGRRYCIPYKYLGTGGFNQVRRQINKHARQGDVEKLTGKVARRLARCQEAPFNKLVRVEMVRGRFRLDDYFLTDNKRPVKETVYSHQNIKRR</sequence>
<evidence type="ECO:0000313" key="1">
    <source>
        <dbReference type="EMBL" id="MDN5211349.1"/>
    </source>
</evidence>
<keyword evidence="2" id="KW-1185">Reference proteome</keyword>
<dbReference type="RefSeq" id="WP_346756684.1">
    <property type="nucleotide sequence ID" value="NZ_JAUJEB010000001.1"/>
</dbReference>
<dbReference type="EMBL" id="JAUJEB010000001">
    <property type="protein sequence ID" value="MDN5211349.1"/>
    <property type="molecule type" value="Genomic_DNA"/>
</dbReference>
<name>A0ABT8L0X0_9BACT</name>
<gene>
    <name evidence="1" type="ORF">QQ020_04785</name>
</gene>